<evidence type="ECO:0000313" key="2">
    <source>
        <dbReference type="Proteomes" id="UP001178507"/>
    </source>
</evidence>
<accession>A0AA36II13</accession>
<gene>
    <name evidence="1" type="ORF">EVOR1521_LOCUS13237</name>
</gene>
<organism evidence="1 2">
    <name type="scientific">Effrenium voratum</name>
    <dbReference type="NCBI Taxonomy" id="2562239"/>
    <lineage>
        <taxon>Eukaryota</taxon>
        <taxon>Sar</taxon>
        <taxon>Alveolata</taxon>
        <taxon>Dinophyceae</taxon>
        <taxon>Suessiales</taxon>
        <taxon>Symbiodiniaceae</taxon>
        <taxon>Effrenium</taxon>
    </lineage>
</organism>
<evidence type="ECO:0008006" key="3">
    <source>
        <dbReference type="Google" id="ProtNLM"/>
    </source>
</evidence>
<dbReference type="EMBL" id="CAUJNA010001458">
    <property type="protein sequence ID" value="CAJ1387102.1"/>
    <property type="molecule type" value="Genomic_DNA"/>
</dbReference>
<keyword evidence="2" id="KW-1185">Reference proteome</keyword>
<dbReference type="Proteomes" id="UP001178507">
    <property type="component" value="Unassembled WGS sequence"/>
</dbReference>
<name>A0AA36II13_9DINO</name>
<protein>
    <recommendedName>
        <fullName evidence="3">Tetratricopeptide repeat protein</fullName>
    </recommendedName>
</protein>
<comment type="caution">
    <text evidence="1">The sequence shown here is derived from an EMBL/GenBank/DDBJ whole genome shotgun (WGS) entry which is preliminary data.</text>
</comment>
<dbReference type="SUPFAM" id="SSF48452">
    <property type="entry name" value="TPR-like"/>
    <property type="match status" value="1"/>
</dbReference>
<proteinExistence type="predicted"/>
<dbReference type="Gene3D" id="1.25.40.10">
    <property type="entry name" value="Tetratricopeptide repeat domain"/>
    <property type="match status" value="1"/>
</dbReference>
<dbReference type="AlphaFoldDB" id="A0AA36II13"/>
<reference evidence="1" key="1">
    <citation type="submission" date="2023-08" db="EMBL/GenBank/DDBJ databases">
        <authorList>
            <person name="Chen Y."/>
            <person name="Shah S."/>
            <person name="Dougan E. K."/>
            <person name="Thang M."/>
            <person name="Chan C."/>
        </authorList>
    </citation>
    <scope>NUCLEOTIDE SEQUENCE</scope>
</reference>
<evidence type="ECO:0000313" key="1">
    <source>
        <dbReference type="EMBL" id="CAJ1387102.1"/>
    </source>
</evidence>
<sequence>MACESGVARAGVSCASRWLLCSAAACVWSAFWPVALTDLTDSTVRKSRALLAKKKRSANECEQAADGFRTALLQQPLDVQLNLDLADALNCVMRIKTDANMLRLTGSQETPEKIRVWKELGPEAWEHAHFALKYWPRSPRAASVYADAFQYMTSVHGPLPQAIRGSGKEFRKNARRMQQVGPEEEGGLGFVFEGTFFLAAPWPIRSLDEALVFFSRALNIKKCRRNFYYVGLVQYHMQHWADAIEAFTQARNTAPEFLSEFDFAEALTKEATLGIKLCQKKLAM</sequence>
<dbReference type="InterPro" id="IPR011990">
    <property type="entry name" value="TPR-like_helical_dom_sf"/>
</dbReference>